<gene>
    <name evidence="1" type="ORF">BpHYR1_007734</name>
</gene>
<keyword evidence="2" id="KW-1185">Reference proteome</keyword>
<accession>A0A3M7QN74</accession>
<name>A0A3M7QN74_BRAPC</name>
<evidence type="ECO:0000313" key="2">
    <source>
        <dbReference type="Proteomes" id="UP000276133"/>
    </source>
</evidence>
<reference evidence="1 2" key="1">
    <citation type="journal article" date="2018" name="Sci. Rep.">
        <title>Genomic signatures of local adaptation to the degree of environmental predictability in rotifers.</title>
        <authorList>
            <person name="Franch-Gras L."/>
            <person name="Hahn C."/>
            <person name="Garcia-Roger E.M."/>
            <person name="Carmona M.J."/>
            <person name="Serra M."/>
            <person name="Gomez A."/>
        </authorList>
    </citation>
    <scope>NUCLEOTIDE SEQUENCE [LARGE SCALE GENOMIC DNA]</scope>
    <source>
        <strain evidence="1">HYR1</strain>
    </source>
</reference>
<dbReference type="AlphaFoldDB" id="A0A3M7QN74"/>
<sequence length="60" mass="6956">MSTNKLSFNLSLDRGLFSINKNKLISTQFKLKKKKHNHKCGNKKIFTYLIENPFTIKAAN</sequence>
<dbReference type="Proteomes" id="UP000276133">
    <property type="component" value="Unassembled WGS sequence"/>
</dbReference>
<comment type="caution">
    <text evidence="1">The sequence shown here is derived from an EMBL/GenBank/DDBJ whole genome shotgun (WGS) entry which is preliminary data.</text>
</comment>
<dbReference type="EMBL" id="REGN01005574">
    <property type="protein sequence ID" value="RNA12877.1"/>
    <property type="molecule type" value="Genomic_DNA"/>
</dbReference>
<organism evidence="1 2">
    <name type="scientific">Brachionus plicatilis</name>
    <name type="common">Marine rotifer</name>
    <name type="synonym">Brachionus muelleri</name>
    <dbReference type="NCBI Taxonomy" id="10195"/>
    <lineage>
        <taxon>Eukaryota</taxon>
        <taxon>Metazoa</taxon>
        <taxon>Spiralia</taxon>
        <taxon>Gnathifera</taxon>
        <taxon>Rotifera</taxon>
        <taxon>Eurotatoria</taxon>
        <taxon>Monogononta</taxon>
        <taxon>Pseudotrocha</taxon>
        <taxon>Ploima</taxon>
        <taxon>Brachionidae</taxon>
        <taxon>Brachionus</taxon>
    </lineage>
</organism>
<protein>
    <submittedName>
        <fullName evidence="1">Uncharacterized protein</fullName>
    </submittedName>
</protein>
<proteinExistence type="predicted"/>
<evidence type="ECO:0000313" key="1">
    <source>
        <dbReference type="EMBL" id="RNA12877.1"/>
    </source>
</evidence>